<dbReference type="WBParaSite" id="nRc.2.0.1.t46985-RA">
    <property type="protein sequence ID" value="nRc.2.0.1.t46985-RA"/>
    <property type="gene ID" value="nRc.2.0.1.g46985"/>
</dbReference>
<keyword evidence="1" id="KW-1185">Reference proteome</keyword>
<proteinExistence type="predicted"/>
<reference evidence="2" key="1">
    <citation type="submission" date="2022-11" db="UniProtKB">
        <authorList>
            <consortium name="WormBaseParasite"/>
        </authorList>
    </citation>
    <scope>IDENTIFICATION</scope>
</reference>
<sequence length="157" mass="17733">MQARLLGTIWKLFLVTKLPSKVNEHVHIKTETSSRQNDRVSLVSVNRKHASMGEAVRDSNVSNEEEGCYVEGKAFLENATSHNTNHTCTGAPRSGGSFKTKKREKTHVLRSSTLHWELDMYSRAEQRERHARALVQHYLIGLVDSTWIGDFVGIGQC</sequence>
<evidence type="ECO:0000313" key="2">
    <source>
        <dbReference type="WBParaSite" id="nRc.2.0.1.t46985-RA"/>
    </source>
</evidence>
<accession>A0A915L7A2</accession>
<dbReference type="Proteomes" id="UP000887565">
    <property type="component" value="Unplaced"/>
</dbReference>
<organism evidence="1 2">
    <name type="scientific">Romanomermis culicivorax</name>
    <name type="common">Nematode worm</name>
    <dbReference type="NCBI Taxonomy" id="13658"/>
    <lineage>
        <taxon>Eukaryota</taxon>
        <taxon>Metazoa</taxon>
        <taxon>Ecdysozoa</taxon>
        <taxon>Nematoda</taxon>
        <taxon>Enoplea</taxon>
        <taxon>Dorylaimia</taxon>
        <taxon>Mermithida</taxon>
        <taxon>Mermithoidea</taxon>
        <taxon>Mermithidae</taxon>
        <taxon>Romanomermis</taxon>
    </lineage>
</organism>
<evidence type="ECO:0000313" key="1">
    <source>
        <dbReference type="Proteomes" id="UP000887565"/>
    </source>
</evidence>
<protein>
    <submittedName>
        <fullName evidence="2">Uncharacterized protein</fullName>
    </submittedName>
</protein>
<name>A0A915L7A2_ROMCU</name>
<dbReference type="AlphaFoldDB" id="A0A915L7A2"/>